<feature type="compositionally biased region" description="Basic and acidic residues" evidence="1">
    <location>
        <begin position="319"/>
        <end position="331"/>
    </location>
</feature>
<sequence length="375" mass="39968">MSFDMIVFGASSATWLGMRVYVVLWASSAAWLSMLVYGQTTCTEDSQCPVGFYCEKQALSCQKCLSCEDYKRETPLQRELCVTSVVQCGDCFEGLVEDLRMDRACVSPLGAEAGGMLPTYVWAIIGLVVLGVTLLAIVYVVLKKDTLFQYILKIRATTSVHSARAEAACPSAPELAPPPYDDLFVPPPPNGAPLTADVHVIDEDARPFIKRVPSTRARGDRESAASQAARPFNTPAYVRGPHTSYIQGDKSEPESPPFTPHDEDTMESLWTPNENTSNVISNTNSNAVAEGAGAAGDAAAGEARAHSPTDDGPPAKALCVREETNDNRGRDAGNAGAGAGTGTGAGSAHAPTVVISVINNFNSFEQRNSLNLPRH</sequence>
<evidence type="ECO:0000313" key="3">
    <source>
        <dbReference type="EMBL" id="KAL0883825.1"/>
    </source>
</evidence>
<dbReference type="Proteomes" id="UP001549920">
    <property type="component" value="Unassembled WGS sequence"/>
</dbReference>
<accession>A0ABR3I4R6</accession>
<dbReference type="EMBL" id="JBEUOH010000008">
    <property type="protein sequence ID" value="KAL0883825.1"/>
    <property type="molecule type" value="Genomic_DNA"/>
</dbReference>
<evidence type="ECO:0008006" key="5">
    <source>
        <dbReference type="Google" id="ProtNLM"/>
    </source>
</evidence>
<feature type="region of interest" description="Disordered" evidence="1">
    <location>
        <begin position="214"/>
        <end position="347"/>
    </location>
</feature>
<keyword evidence="2" id="KW-0812">Transmembrane</keyword>
<comment type="caution">
    <text evidence="3">The sequence shown here is derived from an EMBL/GenBank/DDBJ whole genome shotgun (WGS) entry which is preliminary data.</text>
</comment>
<evidence type="ECO:0000313" key="4">
    <source>
        <dbReference type="Proteomes" id="UP001549920"/>
    </source>
</evidence>
<keyword evidence="2" id="KW-0472">Membrane</keyword>
<feature type="transmembrane region" description="Helical" evidence="2">
    <location>
        <begin position="120"/>
        <end position="142"/>
    </location>
</feature>
<organism evidence="3 4">
    <name type="scientific">Loxostege sticticalis</name>
    <name type="common">Beet webworm moth</name>
    <dbReference type="NCBI Taxonomy" id="481309"/>
    <lineage>
        <taxon>Eukaryota</taxon>
        <taxon>Metazoa</taxon>
        <taxon>Ecdysozoa</taxon>
        <taxon>Arthropoda</taxon>
        <taxon>Hexapoda</taxon>
        <taxon>Insecta</taxon>
        <taxon>Pterygota</taxon>
        <taxon>Neoptera</taxon>
        <taxon>Endopterygota</taxon>
        <taxon>Lepidoptera</taxon>
        <taxon>Glossata</taxon>
        <taxon>Ditrysia</taxon>
        <taxon>Pyraloidea</taxon>
        <taxon>Crambidae</taxon>
        <taxon>Pyraustinae</taxon>
        <taxon>Loxostege</taxon>
    </lineage>
</organism>
<protein>
    <recommendedName>
        <fullName evidence="5">TNFR-Cys domain-containing protein</fullName>
    </recommendedName>
</protein>
<keyword evidence="2" id="KW-1133">Transmembrane helix</keyword>
<feature type="compositionally biased region" description="Low complexity" evidence="1">
    <location>
        <begin position="273"/>
        <end position="302"/>
    </location>
</feature>
<keyword evidence="4" id="KW-1185">Reference proteome</keyword>
<gene>
    <name evidence="3" type="ORF">ABMA27_015912</name>
</gene>
<reference evidence="3 4" key="1">
    <citation type="submission" date="2024-06" db="EMBL/GenBank/DDBJ databases">
        <title>A chromosome-level genome assembly of beet webworm, Loxostege sticticalis.</title>
        <authorList>
            <person name="Zhang Y."/>
        </authorList>
    </citation>
    <scope>NUCLEOTIDE SEQUENCE [LARGE SCALE GENOMIC DNA]</scope>
    <source>
        <strain evidence="3">AQ026</strain>
        <tissue evidence="3">Whole body</tissue>
    </source>
</reference>
<name>A0ABR3I4R6_LOXSC</name>
<feature type="compositionally biased region" description="Gly residues" evidence="1">
    <location>
        <begin position="335"/>
        <end position="345"/>
    </location>
</feature>
<evidence type="ECO:0000256" key="2">
    <source>
        <dbReference type="SAM" id="Phobius"/>
    </source>
</evidence>
<evidence type="ECO:0000256" key="1">
    <source>
        <dbReference type="SAM" id="MobiDB-lite"/>
    </source>
</evidence>
<proteinExistence type="predicted"/>